<evidence type="ECO:0000313" key="2">
    <source>
        <dbReference type="Proteomes" id="UP000824366"/>
    </source>
</evidence>
<evidence type="ECO:0008006" key="3">
    <source>
        <dbReference type="Google" id="ProtNLM"/>
    </source>
</evidence>
<protein>
    <recommendedName>
        <fullName evidence="3">DUF3567 domain-containing protein</fullName>
    </recommendedName>
</protein>
<dbReference type="Proteomes" id="UP000824366">
    <property type="component" value="Chromosome"/>
</dbReference>
<organism evidence="1 2">
    <name type="scientific">Rhodoferax lithotrophicus</name>
    <dbReference type="NCBI Taxonomy" id="2798804"/>
    <lineage>
        <taxon>Bacteria</taxon>
        <taxon>Pseudomonadati</taxon>
        <taxon>Pseudomonadota</taxon>
        <taxon>Betaproteobacteria</taxon>
        <taxon>Burkholderiales</taxon>
        <taxon>Comamonadaceae</taxon>
        <taxon>Rhodoferax</taxon>
    </lineage>
</organism>
<dbReference type="EMBL" id="AP024238">
    <property type="protein sequence ID" value="BCO25655.1"/>
    <property type="molecule type" value="Genomic_DNA"/>
</dbReference>
<accession>A0ABN6D0T0</accession>
<keyword evidence="2" id="KW-1185">Reference proteome</keyword>
<evidence type="ECO:0000313" key="1">
    <source>
        <dbReference type="EMBL" id="BCO25655.1"/>
    </source>
</evidence>
<reference evidence="1 2" key="1">
    <citation type="journal article" date="2021" name="Microbiol. Spectr.">
        <title>A Single Bacterium Capable of Oxidation and Reduction of Iron at Circumneutral pH.</title>
        <authorList>
            <person name="Kato S."/>
            <person name="Ohkuma M."/>
        </authorList>
    </citation>
    <scope>NUCLEOTIDE SEQUENCE [LARGE SCALE GENOMIC DNA]</scope>
    <source>
        <strain evidence="1 2">MIZ03</strain>
    </source>
</reference>
<name>A0ABN6D0T0_9BURK</name>
<proteinExistence type="predicted"/>
<sequence length="102" mass="11496">MHTLYDSDTYSVTHMLANAVAADVPPDTLKEGEQLLIVPALARHGFEIVDKRSNKEVYLDGSWAELFQQKISAWQLKTPTQEEVEDTLEQYAELAQNPVGIH</sequence>
<gene>
    <name evidence="1" type="ORF">MIZ03_0519</name>
</gene>
<dbReference type="InterPro" id="IPR021951">
    <property type="entry name" value="DUF3567"/>
</dbReference>
<dbReference type="Pfam" id="PF12091">
    <property type="entry name" value="DUF3567"/>
    <property type="match status" value="1"/>
</dbReference>
<dbReference type="RefSeq" id="WP_223913296.1">
    <property type="nucleotide sequence ID" value="NZ_AP024238.1"/>
</dbReference>